<keyword evidence="3" id="KW-1185">Reference proteome</keyword>
<evidence type="ECO:0000256" key="1">
    <source>
        <dbReference type="SAM" id="MobiDB-lite"/>
    </source>
</evidence>
<sequence>MMERTMITTTAKHRKDDACSNAAYDAPFVATPTQNARRKPRRAFCATADAASQRSIRGHPRRTTPTHDAGQRCRTTHHSWHANAAARRTTHHSWPALDFSSLAP</sequence>
<gene>
    <name evidence="2" type="ORF">L596_030531</name>
</gene>
<dbReference type="Proteomes" id="UP000298663">
    <property type="component" value="Unassembled WGS sequence"/>
</dbReference>
<evidence type="ECO:0000313" key="2">
    <source>
        <dbReference type="EMBL" id="TKR57887.1"/>
    </source>
</evidence>
<evidence type="ECO:0000313" key="3">
    <source>
        <dbReference type="Proteomes" id="UP000298663"/>
    </source>
</evidence>
<accession>A0A4U5LPM7</accession>
<dbReference type="AlphaFoldDB" id="A0A4U5LPM7"/>
<organism evidence="2 3">
    <name type="scientific">Steinernema carpocapsae</name>
    <name type="common">Entomopathogenic nematode</name>
    <dbReference type="NCBI Taxonomy" id="34508"/>
    <lineage>
        <taxon>Eukaryota</taxon>
        <taxon>Metazoa</taxon>
        <taxon>Ecdysozoa</taxon>
        <taxon>Nematoda</taxon>
        <taxon>Chromadorea</taxon>
        <taxon>Rhabditida</taxon>
        <taxon>Tylenchina</taxon>
        <taxon>Panagrolaimomorpha</taxon>
        <taxon>Strongyloidoidea</taxon>
        <taxon>Steinernematidae</taxon>
        <taxon>Steinernema</taxon>
    </lineage>
</organism>
<proteinExistence type="predicted"/>
<name>A0A4U5LPM7_STECR</name>
<reference evidence="2 3" key="1">
    <citation type="journal article" date="2015" name="Genome Biol.">
        <title>Comparative genomics of Steinernema reveals deeply conserved gene regulatory networks.</title>
        <authorList>
            <person name="Dillman A.R."/>
            <person name="Macchietto M."/>
            <person name="Porter C.F."/>
            <person name="Rogers A."/>
            <person name="Williams B."/>
            <person name="Antoshechkin I."/>
            <person name="Lee M.M."/>
            <person name="Goodwin Z."/>
            <person name="Lu X."/>
            <person name="Lewis E.E."/>
            <person name="Goodrich-Blair H."/>
            <person name="Stock S.P."/>
            <person name="Adams B.J."/>
            <person name="Sternberg P.W."/>
            <person name="Mortazavi A."/>
        </authorList>
    </citation>
    <scope>NUCLEOTIDE SEQUENCE [LARGE SCALE GENOMIC DNA]</scope>
    <source>
        <strain evidence="2 3">ALL</strain>
    </source>
</reference>
<protein>
    <submittedName>
        <fullName evidence="2">Uncharacterized protein</fullName>
    </submittedName>
</protein>
<reference evidence="2 3" key="2">
    <citation type="journal article" date="2019" name="G3 (Bethesda)">
        <title>Hybrid Assembly of the Genome of the Entomopathogenic Nematode Steinernema carpocapsae Identifies the X-Chromosome.</title>
        <authorList>
            <person name="Serra L."/>
            <person name="Macchietto M."/>
            <person name="Macias-Munoz A."/>
            <person name="McGill C.J."/>
            <person name="Rodriguez I.M."/>
            <person name="Rodriguez B."/>
            <person name="Murad R."/>
            <person name="Mortazavi A."/>
        </authorList>
    </citation>
    <scope>NUCLEOTIDE SEQUENCE [LARGE SCALE GENOMIC DNA]</scope>
    <source>
        <strain evidence="2 3">ALL</strain>
    </source>
</reference>
<dbReference type="EMBL" id="AZBU02000014">
    <property type="protein sequence ID" value="TKR57887.1"/>
    <property type="molecule type" value="Genomic_DNA"/>
</dbReference>
<comment type="caution">
    <text evidence="2">The sequence shown here is derived from an EMBL/GenBank/DDBJ whole genome shotgun (WGS) entry which is preliminary data.</text>
</comment>
<feature type="region of interest" description="Disordered" evidence="1">
    <location>
        <begin position="48"/>
        <end position="104"/>
    </location>
</feature>